<reference evidence="4" key="1">
    <citation type="submission" date="2022-11" db="UniProtKB">
        <authorList>
            <consortium name="WormBaseParasite"/>
        </authorList>
    </citation>
    <scope>IDENTIFICATION</scope>
</reference>
<dbReference type="Pfam" id="PF13202">
    <property type="entry name" value="EF-hand_5"/>
    <property type="match status" value="3"/>
</dbReference>
<evidence type="ECO:0000259" key="2">
    <source>
        <dbReference type="PROSITE" id="PS50222"/>
    </source>
</evidence>
<feature type="domain" description="EF-hand" evidence="2">
    <location>
        <begin position="40"/>
        <end position="75"/>
    </location>
</feature>
<name>A0A914DDS1_9BILA</name>
<dbReference type="Gene3D" id="1.10.238.10">
    <property type="entry name" value="EF-hand"/>
    <property type="match status" value="2"/>
</dbReference>
<dbReference type="PROSITE" id="PS50222">
    <property type="entry name" value="EF_HAND_2"/>
    <property type="match status" value="2"/>
</dbReference>
<protein>
    <submittedName>
        <fullName evidence="4">EF-hand domain-containing protein</fullName>
    </submittedName>
</protein>
<evidence type="ECO:0000313" key="3">
    <source>
        <dbReference type="Proteomes" id="UP000887540"/>
    </source>
</evidence>
<dbReference type="Proteomes" id="UP000887540">
    <property type="component" value="Unplaced"/>
</dbReference>
<proteinExistence type="predicted"/>
<keyword evidence="1" id="KW-0106">Calcium</keyword>
<dbReference type="WBParaSite" id="ACRNAN_scaffold2412.g16170.t1">
    <property type="protein sequence ID" value="ACRNAN_scaffold2412.g16170.t1"/>
    <property type="gene ID" value="ACRNAN_scaffold2412.g16170"/>
</dbReference>
<dbReference type="PANTHER" id="PTHR10827">
    <property type="entry name" value="RETICULOCALBIN"/>
    <property type="match status" value="1"/>
</dbReference>
<dbReference type="SUPFAM" id="SSF47473">
    <property type="entry name" value="EF-hand"/>
    <property type="match status" value="1"/>
</dbReference>
<dbReference type="GO" id="GO:0005509">
    <property type="term" value="F:calcium ion binding"/>
    <property type="evidence" value="ECO:0007669"/>
    <property type="project" value="InterPro"/>
</dbReference>
<accession>A0A914DDS1</accession>
<dbReference type="InterPro" id="IPR011992">
    <property type="entry name" value="EF-hand-dom_pair"/>
</dbReference>
<dbReference type="InterPro" id="IPR018247">
    <property type="entry name" value="EF_Hand_1_Ca_BS"/>
</dbReference>
<dbReference type="InterPro" id="IPR002048">
    <property type="entry name" value="EF_hand_dom"/>
</dbReference>
<feature type="domain" description="EF-hand" evidence="2">
    <location>
        <begin position="79"/>
        <end position="114"/>
    </location>
</feature>
<evidence type="ECO:0000256" key="1">
    <source>
        <dbReference type="ARBA" id="ARBA00022837"/>
    </source>
</evidence>
<organism evidence="3 4">
    <name type="scientific">Acrobeloides nanus</name>
    <dbReference type="NCBI Taxonomy" id="290746"/>
    <lineage>
        <taxon>Eukaryota</taxon>
        <taxon>Metazoa</taxon>
        <taxon>Ecdysozoa</taxon>
        <taxon>Nematoda</taxon>
        <taxon>Chromadorea</taxon>
        <taxon>Rhabditida</taxon>
        <taxon>Tylenchina</taxon>
        <taxon>Cephalobomorpha</taxon>
        <taxon>Cephaloboidea</taxon>
        <taxon>Cephalobidae</taxon>
        <taxon>Acrobeloides</taxon>
    </lineage>
</organism>
<dbReference type="PANTHER" id="PTHR10827:SF85">
    <property type="entry name" value="CALCIUM-BINDING PROTEIN"/>
    <property type="match status" value="1"/>
</dbReference>
<keyword evidence="3" id="KW-1185">Reference proteome</keyword>
<dbReference type="AlphaFoldDB" id="A0A914DDS1"/>
<dbReference type="SMART" id="SM00054">
    <property type="entry name" value="EFh"/>
    <property type="match status" value="4"/>
</dbReference>
<evidence type="ECO:0000313" key="4">
    <source>
        <dbReference type="WBParaSite" id="ACRNAN_scaffold2412.g16170.t1"/>
    </source>
</evidence>
<dbReference type="PROSITE" id="PS00018">
    <property type="entry name" value="EF_HAND_1"/>
    <property type="match status" value="2"/>
</dbReference>
<sequence length="167" mass="19946">MFQRTHQTEQLQSPDKTFKWLDVDANGSITFDEYLKRDLNYVEAIKKEFKKIDLNNDGKITQDEYDEFFDSTLKEILDKQMEYSKITMKHIDKDGDEKLDIKEFSGYIKSLYRDPSSVSQVFTEFDYDKDGELDSEEFRIVQFMFPFDKFPLIIDEKLENSTNTTQF</sequence>